<dbReference type="Proteomes" id="UP000298860">
    <property type="component" value="Unassembled WGS sequence"/>
</dbReference>
<accession>A0A4D4IYB2</accession>
<dbReference type="PANTHER" id="PTHR43023:SF6">
    <property type="entry name" value="INTERMEMBRANE PHOSPHOLIPID TRANSPORT SYSTEM ATP-BINDING PROTEIN MLAF"/>
    <property type="match status" value="1"/>
</dbReference>
<protein>
    <submittedName>
        <fullName evidence="6">ABC transporter ATP-binding protein</fullName>
    </submittedName>
</protein>
<dbReference type="PROSITE" id="PS00211">
    <property type="entry name" value="ABC_TRANSPORTER_1"/>
    <property type="match status" value="1"/>
</dbReference>
<keyword evidence="7" id="KW-1185">Reference proteome</keyword>
<dbReference type="InterPro" id="IPR017871">
    <property type="entry name" value="ABC_transporter-like_CS"/>
</dbReference>
<dbReference type="GO" id="GO:0005524">
    <property type="term" value="F:ATP binding"/>
    <property type="evidence" value="ECO:0007669"/>
    <property type="project" value="UniProtKB-KW"/>
</dbReference>
<dbReference type="Pfam" id="PF00005">
    <property type="entry name" value="ABC_tran"/>
    <property type="match status" value="1"/>
</dbReference>
<dbReference type="EMBL" id="BJFL01000003">
    <property type="protein sequence ID" value="GDY29375.1"/>
    <property type="molecule type" value="Genomic_DNA"/>
</dbReference>
<dbReference type="CDD" id="cd03261">
    <property type="entry name" value="ABC_Org_Solvent_Resistant"/>
    <property type="match status" value="1"/>
</dbReference>
<sequence>MGVEVVVEDLSKSFGRQTIWQDVTLTLPPGEISVLLGPSGTGKSVFLKSLVGLLKPERGKIVISGTDICRCSEHTLYEVRRRFGVLFQDGALFGSMDLYDNIAFPLREHTKKSEAEIRRIVLEKMEMVGLLGAEKKLPGEISGGMRKRAGLARALVLDPEIILFDEPDSGLDPVRTAYLNQLIVDLNAQIDATFLIVTHDIGTARTVPDNIGMLFRRQLVMFGPREVLLTSTEPVVEQFLNGRRQGPIGMSEEKDSAQVAAELAEMQAGGLQDPGGPKGGGGTGIVPQIEPSPGLPERKAVQRRKDRVMQILHTLPPAAQDAIIASLTEAERARYGVFAGAGVGRGQAGSPPRPQGPPPGRPPSPAPRGGQPPRPGPQPPQPPPVAQLPEGGEWGSRSGELPGQGQGGQSQRRPQDPGQWFRRGGRS</sequence>
<comment type="caution">
    <text evidence="6">The sequence shown here is derived from an EMBL/GenBank/DDBJ whole genome shotgun (WGS) entry which is preliminary data.</text>
</comment>
<reference evidence="7" key="1">
    <citation type="submission" date="2019-04" db="EMBL/GenBank/DDBJ databases">
        <title>Draft genome sequence of Pseudonocardiaceae bacterium SL3-2-4.</title>
        <authorList>
            <person name="Ningsih F."/>
            <person name="Yokota A."/>
            <person name="Sakai Y."/>
            <person name="Nanatani K."/>
            <person name="Yabe S."/>
            <person name="Oetari A."/>
            <person name="Sjamsuridzal W."/>
        </authorList>
    </citation>
    <scope>NUCLEOTIDE SEQUENCE [LARGE SCALE GENOMIC DNA]</scope>
    <source>
        <strain evidence="7">SL3-2-4</strain>
    </source>
</reference>
<dbReference type="InterPro" id="IPR003593">
    <property type="entry name" value="AAA+_ATPase"/>
</dbReference>
<dbReference type="SMART" id="SM00382">
    <property type="entry name" value="AAA"/>
    <property type="match status" value="1"/>
</dbReference>
<keyword evidence="3 6" id="KW-0067">ATP-binding</keyword>
<keyword evidence="2" id="KW-0547">Nucleotide-binding</keyword>
<proteinExistence type="predicted"/>
<dbReference type="AlphaFoldDB" id="A0A4D4IYB2"/>
<feature type="compositionally biased region" description="Low complexity" evidence="4">
    <location>
        <begin position="409"/>
        <end position="419"/>
    </location>
</feature>
<dbReference type="InterPro" id="IPR003439">
    <property type="entry name" value="ABC_transporter-like_ATP-bd"/>
</dbReference>
<evidence type="ECO:0000256" key="2">
    <source>
        <dbReference type="ARBA" id="ARBA00022741"/>
    </source>
</evidence>
<feature type="region of interest" description="Disordered" evidence="4">
    <location>
        <begin position="341"/>
        <end position="427"/>
    </location>
</feature>
<dbReference type="SUPFAM" id="SSF52540">
    <property type="entry name" value="P-loop containing nucleoside triphosphate hydrolases"/>
    <property type="match status" value="1"/>
</dbReference>
<dbReference type="Gene3D" id="3.40.50.300">
    <property type="entry name" value="P-loop containing nucleotide triphosphate hydrolases"/>
    <property type="match status" value="1"/>
</dbReference>
<name>A0A4D4IYB2_9PSEU</name>
<feature type="domain" description="ABC transporter" evidence="5">
    <location>
        <begin position="5"/>
        <end position="241"/>
    </location>
</feature>
<organism evidence="6 7">
    <name type="scientific">Gandjariella thermophila</name>
    <dbReference type="NCBI Taxonomy" id="1931992"/>
    <lineage>
        <taxon>Bacteria</taxon>
        <taxon>Bacillati</taxon>
        <taxon>Actinomycetota</taxon>
        <taxon>Actinomycetes</taxon>
        <taxon>Pseudonocardiales</taxon>
        <taxon>Pseudonocardiaceae</taxon>
        <taxon>Gandjariella</taxon>
    </lineage>
</organism>
<dbReference type="PROSITE" id="PS50893">
    <property type="entry name" value="ABC_TRANSPORTER_2"/>
    <property type="match status" value="1"/>
</dbReference>
<dbReference type="OrthoDB" id="9802264at2"/>
<feature type="compositionally biased region" description="Gly residues" evidence="4">
    <location>
        <begin position="272"/>
        <end position="284"/>
    </location>
</feature>
<dbReference type="GO" id="GO:0016887">
    <property type="term" value="F:ATP hydrolysis activity"/>
    <property type="evidence" value="ECO:0007669"/>
    <property type="project" value="InterPro"/>
</dbReference>
<dbReference type="InterPro" id="IPR027417">
    <property type="entry name" value="P-loop_NTPase"/>
</dbReference>
<feature type="compositionally biased region" description="Pro residues" evidence="4">
    <location>
        <begin position="351"/>
        <end position="386"/>
    </location>
</feature>
<evidence type="ECO:0000256" key="4">
    <source>
        <dbReference type="SAM" id="MobiDB-lite"/>
    </source>
</evidence>
<evidence type="ECO:0000256" key="3">
    <source>
        <dbReference type="ARBA" id="ARBA00022840"/>
    </source>
</evidence>
<gene>
    <name evidence="6" type="ORF">GTS_10080</name>
</gene>
<evidence type="ECO:0000256" key="1">
    <source>
        <dbReference type="ARBA" id="ARBA00022448"/>
    </source>
</evidence>
<dbReference type="PANTHER" id="PTHR43023">
    <property type="entry name" value="PROTEIN TRIGALACTOSYLDIACYLGLYCEROL 3, CHLOROPLASTIC"/>
    <property type="match status" value="1"/>
</dbReference>
<keyword evidence="1" id="KW-0813">Transport</keyword>
<evidence type="ECO:0000259" key="5">
    <source>
        <dbReference type="PROSITE" id="PS50893"/>
    </source>
</evidence>
<feature type="region of interest" description="Disordered" evidence="4">
    <location>
        <begin position="269"/>
        <end position="302"/>
    </location>
</feature>
<evidence type="ECO:0000313" key="6">
    <source>
        <dbReference type="EMBL" id="GDY29375.1"/>
    </source>
</evidence>
<evidence type="ECO:0000313" key="7">
    <source>
        <dbReference type="Proteomes" id="UP000298860"/>
    </source>
</evidence>
<dbReference type="RefSeq" id="WP_137812546.1">
    <property type="nucleotide sequence ID" value="NZ_BJFL01000003.1"/>
</dbReference>